<sequence length="318" mass="34683">MFKKLMAKFGVGAATVDLRLDQPAYRLGETVTGHIHIEGGNVEQRITELSVLLMMNARVKGQIVTRQVHSVQVAHSFKVLPKPYTVDIPVSFELPQGLAISSPSIQYGLQTKLDVEMALDPTDMDRVEVLPPEPVERVLNALNRLDLRQKPDSGGLTPYGQEFSFFTGQSLGIPLRELDVVFFSTPGEMRLLLELDLTVPGMLMGRQKEYKAELIVPQELLAAEKEEELSRFLLEKLREYAENPQAIPYVSMASYGQMHGGRSGMGGMIGGMAAGLLGGMLLGELMSDAGELAFGESGEESGGDEGGDDFDFGGFDDL</sequence>
<protein>
    <submittedName>
        <fullName evidence="2">SpoOM family protein</fullName>
    </submittedName>
</protein>
<gene>
    <name evidence="2" type="ORF">I532_17873</name>
</gene>
<comment type="caution">
    <text evidence="2">The sequence shown here is derived from an EMBL/GenBank/DDBJ whole genome shotgun (WGS) entry which is preliminary data.</text>
</comment>
<name>M8DWQ4_9BACL</name>
<dbReference type="Pfam" id="PF07070">
    <property type="entry name" value="Spo0M"/>
    <property type="match status" value="1"/>
</dbReference>
<accession>M8DWQ4</accession>
<dbReference type="RefSeq" id="WP_003389908.1">
    <property type="nucleotide sequence ID" value="NZ_APBN01000008.1"/>
</dbReference>
<reference evidence="2 3" key="1">
    <citation type="submission" date="2013-03" db="EMBL/GenBank/DDBJ databases">
        <title>Assembly of a new bacterial strain Brevibacillus borstelensis AK1.</title>
        <authorList>
            <person name="Rajan I."/>
            <person name="PoliReddy D."/>
            <person name="Sugumar T."/>
            <person name="Rathinam K."/>
            <person name="Alqarawi S."/>
            <person name="Khalil A.B."/>
            <person name="Sivakumar N."/>
        </authorList>
    </citation>
    <scope>NUCLEOTIDE SEQUENCE [LARGE SCALE GENOMIC DNA]</scope>
    <source>
        <strain evidence="2 3">AK1</strain>
    </source>
</reference>
<dbReference type="AlphaFoldDB" id="M8DWQ4"/>
<evidence type="ECO:0000313" key="2">
    <source>
        <dbReference type="EMBL" id="EMT51446.1"/>
    </source>
</evidence>
<evidence type="ECO:0000256" key="1">
    <source>
        <dbReference type="SAM" id="MobiDB-lite"/>
    </source>
</evidence>
<keyword evidence="3" id="KW-1185">Reference proteome</keyword>
<proteinExistence type="predicted"/>
<dbReference type="PANTHER" id="PTHR40053">
    <property type="entry name" value="SPORULATION-CONTROL PROTEIN SPO0M"/>
    <property type="match status" value="1"/>
</dbReference>
<dbReference type="PANTHER" id="PTHR40053:SF1">
    <property type="entry name" value="SPORULATION-CONTROL PROTEIN SPO0M"/>
    <property type="match status" value="1"/>
</dbReference>
<organism evidence="2 3">
    <name type="scientific">Brevibacillus borstelensis AK1</name>
    <dbReference type="NCBI Taxonomy" id="1300222"/>
    <lineage>
        <taxon>Bacteria</taxon>
        <taxon>Bacillati</taxon>
        <taxon>Bacillota</taxon>
        <taxon>Bacilli</taxon>
        <taxon>Bacillales</taxon>
        <taxon>Paenibacillaceae</taxon>
        <taxon>Brevibacillus</taxon>
    </lineage>
</organism>
<dbReference type="EMBL" id="APBN01000008">
    <property type="protein sequence ID" value="EMT51446.1"/>
    <property type="molecule type" value="Genomic_DNA"/>
</dbReference>
<dbReference type="InterPro" id="IPR009776">
    <property type="entry name" value="Spore_0_M"/>
</dbReference>
<dbReference type="PATRIC" id="fig|1300222.3.peg.3746"/>
<dbReference type="Proteomes" id="UP000012081">
    <property type="component" value="Unassembled WGS sequence"/>
</dbReference>
<feature type="compositionally biased region" description="Acidic residues" evidence="1">
    <location>
        <begin position="297"/>
        <end position="318"/>
    </location>
</feature>
<feature type="region of interest" description="Disordered" evidence="1">
    <location>
        <begin position="294"/>
        <end position="318"/>
    </location>
</feature>
<dbReference type="OrthoDB" id="2351239at2"/>
<dbReference type="STRING" id="1300222.I532_17873"/>
<dbReference type="GeneID" id="89502045"/>
<evidence type="ECO:0000313" key="3">
    <source>
        <dbReference type="Proteomes" id="UP000012081"/>
    </source>
</evidence>